<feature type="region of interest" description="Disordered" evidence="4">
    <location>
        <begin position="1"/>
        <end position="106"/>
    </location>
</feature>
<dbReference type="InterPro" id="IPR052416">
    <property type="entry name" value="GTF3C_component"/>
</dbReference>
<dbReference type="STRING" id="28573.A0A0U1LSP2"/>
<proteinExistence type="predicted"/>
<dbReference type="GO" id="GO:0000127">
    <property type="term" value="C:transcription factor TFIIIC complex"/>
    <property type="evidence" value="ECO:0007669"/>
    <property type="project" value="TreeGrafter"/>
</dbReference>
<evidence type="ECO:0000256" key="3">
    <source>
        <dbReference type="ARBA" id="ARBA00023242"/>
    </source>
</evidence>
<evidence type="ECO:0000313" key="6">
    <source>
        <dbReference type="Proteomes" id="UP000054383"/>
    </source>
</evidence>
<keyword evidence="2" id="KW-0804">Transcription</keyword>
<keyword evidence="6" id="KW-1185">Reference proteome</keyword>
<sequence>MPIRRSGRRSGARKSYVDDPFQAIGLEESGDEENRSVRPSGKEKEKAKKRKRESDDEFDEQAAASPEEESNDDEDEAIENEASQSDEPGQDEEEEEPARYVTVSRSSVAVGNRAGRYRERKVDGSLRFLPQETHSRGVYNPSEHVSKSMHIKLSFGLDDRDLLAVVNARSRWSTGIDSIFPTRASLDKGPTATDYGPGNTHGVYASDLEREATTGWDWYYNDQHGSNFRKRQRLESIIETQAQQKFLFKPKKNSLKVIYGPGVSSANTQLPHHESINFGSAWKNRDETHKVGKKDAAKKKGSKKTTGEAPDGELAEDESSVKEPQRKNRYGWFLNVSGKIQALAWAPNQSDMTQYLAVSVPISSEQERQYNPPGPPAVSPAFSPSPPYPGAIQIWSFDAEERKEYITKTLDIEQKPKLKLVLCMEFGHIRKLNWCSIPRKKRKEDEEGTTRSLGLLACVFSDGRTRILDVKVNKESETTEYLYVHSAAFTVMPSPTVSTCMTWLSPTDIVVACANGSVFVYNILTCDTSRSDKAPVPYISFPVHMTYINNIQTGYPQHPQIISTVSMDGNTRLTSLNDPTKDVVDTQRQRMGTTHMSYNPFLQAFISSDENDFVRGLSVRRFYTSTSVGRLPSTVSAIASGSRWHPSVIVGSTEGSVFVLNALRRFMHSKEPHFHARWFLHEWARGKDDQTPDTVRFTDEVEVEGLNLTRATRGDGKVVNGVMGITVYDEQQHVLALEWNPNQHCAGWVAAGMGSGLIRVEDLAMFH</sequence>
<evidence type="ECO:0000256" key="2">
    <source>
        <dbReference type="ARBA" id="ARBA00023163"/>
    </source>
</evidence>
<organism evidence="5 6">
    <name type="scientific">Talaromyces islandicus</name>
    <name type="common">Penicillium islandicum</name>
    <dbReference type="NCBI Taxonomy" id="28573"/>
    <lineage>
        <taxon>Eukaryota</taxon>
        <taxon>Fungi</taxon>
        <taxon>Dikarya</taxon>
        <taxon>Ascomycota</taxon>
        <taxon>Pezizomycotina</taxon>
        <taxon>Eurotiomycetes</taxon>
        <taxon>Eurotiomycetidae</taxon>
        <taxon>Eurotiales</taxon>
        <taxon>Trichocomaceae</taxon>
        <taxon>Talaromyces</taxon>
        <taxon>Talaromyces sect. Islandici</taxon>
    </lineage>
</organism>
<dbReference type="SUPFAM" id="SSF50978">
    <property type="entry name" value="WD40 repeat-like"/>
    <property type="match status" value="1"/>
</dbReference>
<dbReference type="OrthoDB" id="4703at2759"/>
<feature type="compositionally biased region" description="Basic residues" evidence="4">
    <location>
        <begin position="1"/>
        <end position="12"/>
    </location>
</feature>
<evidence type="ECO:0000256" key="4">
    <source>
        <dbReference type="SAM" id="MobiDB-lite"/>
    </source>
</evidence>
<feature type="region of interest" description="Disordered" evidence="4">
    <location>
        <begin position="277"/>
        <end position="322"/>
    </location>
</feature>
<dbReference type="Proteomes" id="UP000054383">
    <property type="component" value="Unassembled WGS sequence"/>
</dbReference>
<feature type="compositionally biased region" description="Basic and acidic residues" evidence="4">
    <location>
        <begin position="283"/>
        <end position="295"/>
    </location>
</feature>
<dbReference type="Gene3D" id="2.130.10.10">
    <property type="entry name" value="YVTN repeat-like/Quinoprotein amine dehydrogenase"/>
    <property type="match status" value="1"/>
</dbReference>
<reference evidence="5 6" key="1">
    <citation type="submission" date="2015-04" db="EMBL/GenBank/DDBJ databases">
        <authorList>
            <person name="Syromyatnikov M.Y."/>
            <person name="Popov V.N."/>
        </authorList>
    </citation>
    <scope>NUCLEOTIDE SEQUENCE [LARGE SCALE GENOMIC DNA]</scope>
    <source>
        <strain evidence="5">WF-38-12</strain>
    </source>
</reference>
<dbReference type="PANTHER" id="PTHR15052:SF2">
    <property type="entry name" value="GENERAL TRANSCRIPTION FACTOR 3C POLYPEPTIDE 2"/>
    <property type="match status" value="1"/>
</dbReference>
<dbReference type="InterPro" id="IPR015943">
    <property type="entry name" value="WD40/YVTN_repeat-like_dom_sf"/>
</dbReference>
<accession>A0A0U1LSP2</accession>
<feature type="compositionally biased region" description="Basic and acidic residues" evidence="4">
    <location>
        <begin position="32"/>
        <end position="46"/>
    </location>
</feature>
<dbReference type="GO" id="GO:0005634">
    <property type="term" value="C:nucleus"/>
    <property type="evidence" value="ECO:0007669"/>
    <property type="project" value="UniProtKB-SubCell"/>
</dbReference>
<feature type="compositionally biased region" description="Acidic residues" evidence="4">
    <location>
        <begin position="55"/>
        <end position="79"/>
    </location>
</feature>
<dbReference type="PANTHER" id="PTHR15052">
    <property type="entry name" value="RNA POLYMERASE III TRANSCRIPTION INITIATION FACTOR COMPLEX SUBUNIT"/>
    <property type="match status" value="1"/>
</dbReference>
<evidence type="ECO:0000313" key="5">
    <source>
        <dbReference type="EMBL" id="CRG86404.1"/>
    </source>
</evidence>
<comment type="subcellular location">
    <subcellularLocation>
        <location evidence="1">Nucleus</location>
    </subcellularLocation>
</comment>
<dbReference type="OMA" id="DWGDLRR"/>
<evidence type="ECO:0000256" key="1">
    <source>
        <dbReference type="ARBA" id="ARBA00004123"/>
    </source>
</evidence>
<name>A0A0U1LSP2_TALIS</name>
<dbReference type="EMBL" id="CVMT01000002">
    <property type="protein sequence ID" value="CRG86404.1"/>
    <property type="molecule type" value="Genomic_DNA"/>
</dbReference>
<dbReference type="AlphaFoldDB" id="A0A0U1LSP2"/>
<dbReference type="GO" id="GO:0006383">
    <property type="term" value="P:transcription by RNA polymerase III"/>
    <property type="evidence" value="ECO:0007669"/>
    <property type="project" value="TreeGrafter"/>
</dbReference>
<evidence type="ECO:0008006" key="7">
    <source>
        <dbReference type="Google" id="ProtNLM"/>
    </source>
</evidence>
<dbReference type="InterPro" id="IPR036322">
    <property type="entry name" value="WD40_repeat_dom_sf"/>
</dbReference>
<keyword evidence="3" id="KW-0539">Nucleus</keyword>
<protein>
    <recommendedName>
        <fullName evidence="7">Transcription factor tau subunit sfc6</fullName>
    </recommendedName>
</protein>
<gene>
    <name evidence="5" type="ORF">PISL3812_03410</name>
</gene>